<evidence type="ECO:0000313" key="1">
    <source>
        <dbReference type="EMBL" id="KAF2276970.1"/>
    </source>
</evidence>
<dbReference type="EMBL" id="ML986491">
    <property type="protein sequence ID" value="KAF2276970.1"/>
    <property type="molecule type" value="Genomic_DNA"/>
</dbReference>
<evidence type="ECO:0000313" key="2">
    <source>
        <dbReference type="Proteomes" id="UP000800097"/>
    </source>
</evidence>
<protein>
    <submittedName>
        <fullName evidence="1">Uncharacterized protein</fullName>
    </submittedName>
</protein>
<reference evidence="1" key="1">
    <citation type="journal article" date="2020" name="Stud. Mycol.">
        <title>101 Dothideomycetes genomes: a test case for predicting lifestyles and emergence of pathogens.</title>
        <authorList>
            <person name="Haridas S."/>
            <person name="Albert R."/>
            <person name="Binder M."/>
            <person name="Bloem J."/>
            <person name="Labutti K."/>
            <person name="Salamov A."/>
            <person name="Andreopoulos B."/>
            <person name="Baker S."/>
            <person name="Barry K."/>
            <person name="Bills G."/>
            <person name="Bluhm B."/>
            <person name="Cannon C."/>
            <person name="Castanera R."/>
            <person name="Culley D."/>
            <person name="Daum C."/>
            <person name="Ezra D."/>
            <person name="Gonzalez J."/>
            <person name="Henrissat B."/>
            <person name="Kuo A."/>
            <person name="Liang C."/>
            <person name="Lipzen A."/>
            <person name="Lutzoni F."/>
            <person name="Magnuson J."/>
            <person name="Mondo S."/>
            <person name="Nolan M."/>
            <person name="Ohm R."/>
            <person name="Pangilinan J."/>
            <person name="Park H.-J."/>
            <person name="Ramirez L."/>
            <person name="Alfaro M."/>
            <person name="Sun H."/>
            <person name="Tritt A."/>
            <person name="Yoshinaga Y."/>
            <person name="Zwiers L.-H."/>
            <person name="Turgeon B."/>
            <person name="Goodwin S."/>
            <person name="Spatafora J."/>
            <person name="Crous P."/>
            <person name="Grigoriev I."/>
        </authorList>
    </citation>
    <scope>NUCLEOTIDE SEQUENCE</scope>
    <source>
        <strain evidence="1">CBS 379.55</strain>
    </source>
</reference>
<dbReference type="AlphaFoldDB" id="A0A6A6JK03"/>
<proteinExistence type="predicted"/>
<gene>
    <name evidence="1" type="ORF">EI97DRAFT_304792</name>
</gene>
<keyword evidence="2" id="KW-1185">Reference proteome</keyword>
<dbReference type="GeneID" id="54547731"/>
<accession>A0A6A6JK03</accession>
<dbReference type="Proteomes" id="UP000800097">
    <property type="component" value="Unassembled WGS sequence"/>
</dbReference>
<sequence>MIRKVRWRVLTWLRRRRRRRYRNPFQERDVEWNADRELATVVICSVLIEDLNKRCGESCRYIHALVPVYVMWRQLSHLWRELSHTNHMLCRTQGADEVLGILCNWHLGFWK</sequence>
<dbReference type="RefSeq" id="XP_033654509.1">
    <property type="nucleotide sequence ID" value="XM_033794556.1"/>
</dbReference>
<name>A0A6A6JK03_WESOR</name>
<organism evidence="1 2">
    <name type="scientific">Westerdykella ornata</name>
    <dbReference type="NCBI Taxonomy" id="318751"/>
    <lineage>
        <taxon>Eukaryota</taxon>
        <taxon>Fungi</taxon>
        <taxon>Dikarya</taxon>
        <taxon>Ascomycota</taxon>
        <taxon>Pezizomycotina</taxon>
        <taxon>Dothideomycetes</taxon>
        <taxon>Pleosporomycetidae</taxon>
        <taxon>Pleosporales</taxon>
        <taxon>Sporormiaceae</taxon>
        <taxon>Westerdykella</taxon>
    </lineage>
</organism>